<comment type="caution">
    <text evidence="2">The sequence shown here is derived from an EMBL/GenBank/DDBJ whole genome shotgun (WGS) entry which is preliminary data.</text>
</comment>
<accession>A0ABV5JBY2</accession>
<feature type="domain" description="GST N-terminal" evidence="1">
    <location>
        <begin position="1"/>
        <end position="80"/>
    </location>
</feature>
<dbReference type="InterPro" id="IPR036249">
    <property type="entry name" value="Thioredoxin-like_sf"/>
</dbReference>
<dbReference type="CDD" id="cd03057">
    <property type="entry name" value="GST_N_Beta"/>
    <property type="match status" value="1"/>
</dbReference>
<dbReference type="SFLD" id="SFLDS00019">
    <property type="entry name" value="Glutathione_Transferase_(cytos"/>
    <property type="match status" value="1"/>
</dbReference>
<dbReference type="SUPFAM" id="SSF47616">
    <property type="entry name" value="GST C-terminal domain-like"/>
    <property type="match status" value="1"/>
</dbReference>
<reference evidence="2 3" key="1">
    <citation type="submission" date="2024-09" db="EMBL/GenBank/DDBJ databases">
        <authorList>
            <person name="Sun Q."/>
            <person name="Mori K."/>
        </authorList>
    </citation>
    <scope>NUCLEOTIDE SEQUENCE [LARGE SCALE GENOMIC DNA]</scope>
    <source>
        <strain evidence="2 3">CECT 8726</strain>
    </source>
</reference>
<dbReference type="PANTHER" id="PTHR44051">
    <property type="entry name" value="GLUTATHIONE S-TRANSFERASE-RELATED"/>
    <property type="match status" value="1"/>
</dbReference>
<dbReference type="PANTHER" id="PTHR44051:SF8">
    <property type="entry name" value="GLUTATHIONE S-TRANSFERASE GSTA"/>
    <property type="match status" value="1"/>
</dbReference>
<dbReference type="EMBL" id="JBHMEA010000007">
    <property type="protein sequence ID" value="MFB9230600.1"/>
    <property type="molecule type" value="Genomic_DNA"/>
</dbReference>
<sequence length="204" mass="22860">MLTLYYAKGTAALAAHIVLEEAKADYKAQLIDFSKMEQQSPEYLATNPKGRVPTLKTPQGLLTETPAILAYIAQTHPNVNLAPKDPFEFATAQAFNIYLAATVHVAHAHKMRGHRWSDDPDAHKSMTAKVTGNMAECARMIEVHYFKGPWVLGNTYSICDPYLFTVSQWMTADGVNLDEFPIIKEHSEAMKKRAAVQRVMELHE</sequence>
<dbReference type="SUPFAM" id="SSF52833">
    <property type="entry name" value="Thioredoxin-like"/>
    <property type="match status" value="1"/>
</dbReference>
<dbReference type="CDD" id="cd03188">
    <property type="entry name" value="GST_C_Beta"/>
    <property type="match status" value="1"/>
</dbReference>
<dbReference type="InterPro" id="IPR040079">
    <property type="entry name" value="Glutathione_S-Trfase"/>
</dbReference>
<organism evidence="2 3">
    <name type="scientific">Pseudohalocynthiibacter aestuariivivens</name>
    <dbReference type="NCBI Taxonomy" id="1591409"/>
    <lineage>
        <taxon>Bacteria</taxon>
        <taxon>Pseudomonadati</taxon>
        <taxon>Pseudomonadota</taxon>
        <taxon>Alphaproteobacteria</taxon>
        <taxon>Rhodobacterales</taxon>
        <taxon>Paracoccaceae</taxon>
        <taxon>Pseudohalocynthiibacter</taxon>
    </lineage>
</organism>
<dbReference type="SFLD" id="SFLDG01150">
    <property type="entry name" value="Main.1:_Beta-like"/>
    <property type="match status" value="1"/>
</dbReference>
<evidence type="ECO:0000313" key="3">
    <source>
        <dbReference type="Proteomes" id="UP001589683"/>
    </source>
</evidence>
<dbReference type="InterPro" id="IPR036282">
    <property type="entry name" value="Glutathione-S-Trfase_C_sf"/>
</dbReference>
<evidence type="ECO:0000313" key="2">
    <source>
        <dbReference type="EMBL" id="MFB9230600.1"/>
    </source>
</evidence>
<proteinExistence type="predicted"/>
<dbReference type="SFLD" id="SFLDG00358">
    <property type="entry name" value="Main_(cytGST)"/>
    <property type="match status" value="1"/>
</dbReference>
<dbReference type="PROSITE" id="PS50404">
    <property type="entry name" value="GST_NTER"/>
    <property type="match status" value="1"/>
</dbReference>
<dbReference type="InterPro" id="IPR004045">
    <property type="entry name" value="Glutathione_S-Trfase_N"/>
</dbReference>
<name>A0ABV5JBY2_9RHOB</name>
<dbReference type="RefSeq" id="WP_213887509.1">
    <property type="nucleotide sequence ID" value="NZ_JAGFNU010000001.1"/>
</dbReference>
<gene>
    <name evidence="2" type="ORF">ACFFUT_02220</name>
</gene>
<dbReference type="Proteomes" id="UP001589683">
    <property type="component" value="Unassembled WGS sequence"/>
</dbReference>
<keyword evidence="3" id="KW-1185">Reference proteome</keyword>
<dbReference type="Pfam" id="PF02798">
    <property type="entry name" value="GST_N"/>
    <property type="match status" value="1"/>
</dbReference>
<evidence type="ECO:0000259" key="1">
    <source>
        <dbReference type="PROSITE" id="PS50404"/>
    </source>
</evidence>
<dbReference type="Gene3D" id="1.20.1050.10">
    <property type="match status" value="1"/>
</dbReference>
<dbReference type="Gene3D" id="3.40.30.10">
    <property type="entry name" value="Glutaredoxin"/>
    <property type="match status" value="1"/>
</dbReference>
<protein>
    <submittedName>
        <fullName evidence="2">Glutathione S-transferase family protein</fullName>
    </submittedName>
</protein>